<dbReference type="RefSeq" id="WP_210226704.1">
    <property type="nucleotide sequence ID" value="NZ_CP072800.1"/>
</dbReference>
<organism evidence="4 5">
    <name type="scientific">Candidatus Thiothrix anitrata</name>
    <dbReference type="NCBI Taxonomy" id="2823902"/>
    <lineage>
        <taxon>Bacteria</taxon>
        <taxon>Pseudomonadati</taxon>
        <taxon>Pseudomonadota</taxon>
        <taxon>Gammaproteobacteria</taxon>
        <taxon>Thiotrichales</taxon>
        <taxon>Thiotrichaceae</taxon>
        <taxon>Thiothrix</taxon>
    </lineage>
</organism>
<evidence type="ECO:0000313" key="4">
    <source>
        <dbReference type="EMBL" id="QTR49877.1"/>
    </source>
</evidence>
<gene>
    <name evidence="4" type="ORF">J8380_16905</name>
</gene>
<dbReference type="SUPFAM" id="SSF53335">
    <property type="entry name" value="S-adenosyl-L-methionine-dependent methyltransferases"/>
    <property type="match status" value="1"/>
</dbReference>
<keyword evidence="5" id="KW-1185">Reference proteome</keyword>
<dbReference type="Pfam" id="PF12161">
    <property type="entry name" value="HsdM_N"/>
    <property type="match status" value="1"/>
</dbReference>
<dbReference type="EMBL" id="CP072800">
    <property type="protein sequence ID" value="QTR49877.1"/>
    <property type="molecule type" value="Genomic_DNA"/>
</dbReference>
<feature type="domain" description="N6 adenine-specific DNA methyltransferase N-terminal" evidence="3">
    <location>
        <begin position="12"/>
        <end position="141"/>
    </location>
</feature>
<protein>
    <submittedName>
        <fullName evidence="4">Type I restriction-modification system subunit M N-terminal domain-containing protein</fullName>
    </submittedName>
</protein>
<accession>A0ABX7X3L9</accession>
<evidence type="ECO:0000313" key="5">
    <source>
        <dbReference type="Proteomes" id="UP000672027"/>
    </source>
</evidence>
<dbReference type="Proteomes" id="UP000672027">
    <property type="component" value="Chromosome"/>
</dbReference>
<sequence>MSQTANNLAAYCWSIADLLRGDFKQSQYGRIILPFTLLRRMECVLADSKDKVLAEHERVKALRLPEEAQEKLLLRASGLAFFNTSKMDLGKLGEAGIKANLESYLQGFSRDAREIFEYFNVAEFVGQLNDANLLYKVVQKVRATDLSPAAVSNHDMGRTDPAVCGKLE</sequence>
<evidence type="ECO:0000259" key="3">
    <source>
        <dbReference type="Pfam" id="PF12161"/>
    </source>
</evidence>
<name>A0ABX7X3L9_9GAMM</name>
<dbReference type="InterPro" id="IPR038333">
    <property type="entry name" value="T1MK-like_N_sf"/>
</dbReference>
<evidence type="ECO:0000256" key="2">
    <source>
        <dbReference type="ARBA" id="ARBA00022747"/>
    </source>
</evidence>
<evidence type="ECO:0000256" key="1">
    <source>
        <dbReference type="ARBA" id="ARBA00006594"/>
    </source>
</evidence>
<proteinExistence type="inferred from homology"/>
<dbReference type="InterPro" id="IPR029063">
    <property type="entry name" value="SAM-dependent_MTases_sf"/>
</dbReference>
<dbReference type="InterPro" id="IPR022749">
    <property type="entry name" value="D12N6_MeTrfase_N"/>
</dbReference>
<comment type="similarity">
    <text evidence="1">Belongs to the N(4)/N(6)-methyltransferase family.</text>
</comment>
<keyword evidence="2" id="KW-0680">Restriction system</keyword>
<dbReference type="Gene3D" id="1.20.1260.30">
    <property type="match status" value="1"/>
</dbReference>
<reference evidence="4 5" key="1">
    <citation type="submission" date="2021-04" db="EMBL/GenBank/DDBJ databases">
        <title>Genomics, taxonomy and metabolism of representatives of sulfur bacteria of the genus Thiothrix: Thiothrix fructosivorans QT, Thiothrix unzii A1T and three new species, Thiothrix subterranea sp. nov., Thiothrix litoralis sp. nov. and 'Candidatus Thiothrix anitrata' sp. nov.</title>
        <authorList>
            <person name="Ravin N.V."/>
            <person name="Smolyakov D."/>
            <person name="Rudenko T.S."/>
            <person name="Mardanov A.V."/>
            <person name="Beletsky A.V."/>
            <person name="Markov N.D."/>
            <person name="Fomenkov A.I."/>
            <person name="Roberts R.J."/>
            <person name="Karnachuk O.V."/>
            <person name="Novikov A."/>
            <person name="Grabovich M.Y."/>
        </authorList>
    </citation>
    <scope>NUCLEOTIDE SEQUENCE [LARGE SCALE GENOMIC DNA]</scope>
    <source>
        <strain evidence="4 5">A52</strain>
    </source>
</reference>